<dbReference type="Proteomes" id="UP000529637">
    <property type="component" value="Unassembled WGS sequence"/>
</dbReference>
<keyword evidence="1" id="KW-0732">Signal</keyword>
<dbReference type="AlphaFoldDB" id="A0A7Y6TYD8"/>
<accession>A0A7Y6TYD8</accession>
<keyword evidence="3" id="KW-1185">Reference proteome</keyword>
<gene>
    <name evidence="2" type="ORF">HQN59_20290</name>
</gene>
<comment type="caution">
    <text evidence="2">The sequence shown here is derived from an EMBL/GenBank/DDBJ whole genome shotgun (WGS) entry which is preliminary data.</text>
</comment>
<name>A0A7Y6TYD8_9BURK</name>
<protein>
    <submittedName>
        <fullName evidence="2">Uncharacterized protein</fullName>
    </submittedName>
</protein>
<sequence>MTMPTSWFTAAALALLGASASAAPSLQAATVGDPTGFDQPVPAATLQIPADWRTQGGVVWNHATSCSTNKVRFEWRSRSRDDLEGFELMPGYGWQLRGAAIQTNPCPVQPFRSAQEFLTAVVQARRAGARILQYRDRPDVVARREQQPHTGQGRRRFDAGQVLVAYESGGVEFREVIGTSVLFTQLGNSVMGGVDVVYALRAPAGRLDFDLADQLERSFRFNPEWLRAMNGAVANAERRFSGAQRQAIDSWHAREMARINAEGAADRAAIRAAASRDVAAIRSATAANTAATNDNIHRRTLEGIGEYNTYRTPDGGTARSSIHGGNRVLQGAGGAVFSTDDPYFNPAGSRELQRVR</sequence>
<reference evidence="2 3" key="1">
    <citation type="submission" date="2020-06" db="EMBL/GenBank/DDBJ databases">
        <title>Schlegella sp. ID0723 isolated from air conditioner.</title>
        <authorList>
            <person name="Kim D.Y."/>
            <person name="Kim D.-U."/>
        </authorList>
    </citation>
    <scope>NUCLEOTIDE SEQUENCE [LARGE SCALE GENOMIC DNA]</scope>
    <source>
        <strain evidence="2 3">ID0723</strain>
    </source>
</reference>
<evidence type="ECO:0000313" key="3">
    <source>
        <dbReference type="Proteomes" id="UP000529637"/>
    </source>
</evidence>
<evidence type="ECO:0000256" key="1">
    <source>
        <dbReference type="SAM" id="SignalP"/>
    </source>
</evidence>
<dbReference type="EMBL" id="JABWMJ010000011">
    <property type="protein sequence ID" value="NUZ08104.1"/>
    <property type="molecule type" value="Genomic_DNA"/>
</dbReference>
<proteinExistence type="predicted"/>
<dbReference type="RefSeq" id="WP_176070944.1">
    <property type="nucleotide sequence ID" value="NZ_JABWMJ010000011.1"/>
</dbReference>
<feature type="signal peptide" evidence="1">
    <location>
        <begin position="1"/>
        <end position="28"/>
    </location>
</feature>
<evidence type="ECO:0000313" key="2">
    <source>
        <dbReference type="EMBL" id="NUZ08104.1"/>
    </source>
</evidence>
<organism evidence="2 3">
    <name type="scientific">Piscinibacter koreensis</name>
    <dbReference type="NCBI Taxonomy" id="2742824"/>
    <lineage>
        <taxon>Bacteria</taxon>
        <taxon>Pseudomonadati</taxon>
        <taxon>Pseudomonadota</taxon>
        <taxon>Betaproteobacteria</taxon>
        <taxon>Burkholderiales</taxon>
        <taxon>Sphaerotilaceae</taxon>
        <taxon>Piscinibacter</taxon>
    </lineage>
</organism>
<feature type="chain" id="PRO_5031331434" evidence="1">
    <location>
        <begin position="29"/>
        <end position="356"/>
    </location>
</feature>